<dbReference type="GO" id="GO:0016829">
    <property type="term" value="F:lyase activity"/>
    <property type="evidence" value="ECO:0007669"/>
    <property type="project" value="UniProtKB-KW"/>
</dbReference>
<gene>
    <name evidence="1" type="primary">SPBC725.04</name>
    <name evidence="1" type="ORF">CM83_103272</name>
</gene>
<protein>
    <submittedName>
        <fullName evidence="1">Putative 2-hydroxyacyl-CoA lyase</fullName>
    </submittedName>
</protein>
<dbReference type="EMBL" id="GBHO01001853">
    <property type="protein sequence ID" value="JAG41751.1"/>
    <property type="molecule type" value="Transcribed_RNA"/>
</dbReference>
<sequence length="121" mass="13600">RMECIRIWLFIKERSFCGCYNSNRSRLSKNTISQGGPVLFVTSGGLMLLRGSSNTCQPTEKCDLIELEQKSAATPNTSLAAQPTPISPVTPKIRKKWDKNAKRKIVRFAQSVKEIPHFSDD</sequence>
<evidence type="ECO:0000313" key="1">
    <source>
        <dbReference type="EMBL" id="JAG41751.1"/>
    </source>
</evidence>
<name>A0A0A9ZCV6_LYGHE</name>
<dbReference type="AlphaFoldDB" id="A0A0A9ZCV6"/>
<accession>A0A0A9ZCV6</accession>
<reference evidence="1" key="1">
    <citation type="journal article" date="2014" name="PLoS ONE">
        <title>Transcriptome-Based Identification of ABC Transporters in the Western Tarnished Plant Bug Lygus hesperus.</title>
        <authorList>
            <person name="Hull J.J."/>
            <person name="Chaney K."/>
            <person name="Geib S.M."/>
            <person name="Fabrick J.A."/>
            <person name="Brent C.S."/>
            <person name="Walsh D."/>
            <person name="Lavine L.C."/>
        </authorList>
    </citation>
    <scope>NUCLEOTIDE SEQUENCE</scope>
</reference>
<keyword evidence="1" id="KW-0456">Lyase</keyword>
<proteinExistence type="predicted"/>
<organism evidence="1">
    <name type="scientific">Lygus hesperus</name>
    <name type="common">Western plant bug</name>
    <dbReference type="NCBI Taxonomy" id="30085"/>
    <lineage>
        <taxon>Eukaryota</taxon>
        <taxon>Metazoa</taxon>
        <taxon>Ecdysozoa</taxon>
        <taxon>Arthropoda</taxon>
        <taxon>Hexapoda</taxon>
        <taxon>Insecta</taxon>
        <taxon>Pterygota</taxon>
        <taxon>Neoptera</taxon>
        <taxon>Paraneoptera</taxon>
        <taxon>Hemiptera</taxon>
        <taxon>Heteroptera</taxon>
        <taxon>Panheteroptera</taxon>
        <taxon>Cimicomorpha</taxon>
        <taxon>Miridae</taxon>
        <taxon>Mirini</taxon>
        <taxon>Lygus</taxon>
    </lineage>
</organism>
<feature type="non-terminal residue" evidence="1">
    <location>
        <position position="1"/>
    </location>
</feature>
<reference evidence="1" key="2">
    <citation type="submission" date="2014-07" db="EMBL/GenBank/DDBJ databases">
        <authorList>
            <person name="Hull J."/>
        </authorList>
    </citation>
    <scope>NUCLEOTIDE SEQUENCE</scope>
</reference>